<organism evidence="7 8">
    <name type="scientific">Caldimonas brevitalea</name>
    <dbReference type="NCBI Taxonomy" id="413882"/>
    <lineage>
        <taxon>Bacteria</taxon>
        <taxon>Pseudomonadati</taxon>
        <taxon>Pseudomonadota</taxon>
        <taxon>Betaproteobacteria</taxon>
        <taxon>Burkholderiales</taxon>
        <taxon>Sphaerotilaceae</taxon>
        <taxon>Caldimonas</taxon>
    </lineage>
</organism>
<dbReference type="RefSeq" id="WP_047195903.1">
    <property type="nucleotide sequence ID" value="NZ_CP011371.1"/>
</dbReference>
<dbReference type="EC" id="1.7.1.7" evidence="5"/>
<keyword evidence="8" id="KW-1185">Reference proteome</keyword>
<dbReference type="PATRIC" id="fig|413882.6.peg.4038"/>
<dbReference type="InterPro" id="IPR001093">
    <property type="entry name" value="IMP_DH_GMPRt"/>
</dbReference>
<dbReference type="InterPro" id="IPR050139">
    <property type="entry name" value="GMP_reductase"/>
</dbReference>
<dbReference type="Proteomes" id="UP000035352">
    <property type="component" value="Chromosome"/>
</dbReference>
<dbReference type="PROSITE" id="PS00487">
    <property type="entry name" value="IMP_DH_GMP_RED"/>
    <property type="match status" value="1"/>
</dbReference>
<dbReference type="PANTHER" id="PTHR43170:SF5">
    <property type="entry name" value="GMP REDUCTASE"/>
    <property type="match status" value="1"/>
</dbReference>
<evidence type="ECO:0000256" key="3">
    <source>
        <dbReference type="ARBA" id="ARBA00037691"/>
    </source>
</evidence>
<protein>
    <recommendedName>
        <fullName evidence="5">GMP reductase</fullName>
        <ecNumber evidence="5">1.7.1.7</ecNumber>
    </recommendedName>
    <alternativeName>
        <fullName evidence="5">Guanosine 5'-monophosphate oxidoreductase</fullName>
        <shortName evidence="5">Guanosine monophosphate reductase</shortName>
    </alternativeName>
</protein>
<dbReference type="PANTHER" id="PTHR43170">
    <property type="entry name" value="GMP REDUCTASE"/>
    <property type="match status" value="1"/>
</dbReference>
<keyword evidence="1 5" id="KW-0521">NADP</keyword>
<dbReference type="SUPFAM" id="SSF51412">
    <property type="entry name" value="Inosine monophosphate dehydrogenase (IMPDH)"/>
    <property type="match status" value="1"/>
</dbReference>
<evidence type="ECO:0000256" key="2">
    <source>
        <dbReference type="ARBA" id="ARBA00023002"/>
    </source>
</evidence>
<comment type="function">
    <text evidence="3 5">Catalyzes the irreversible NADPH-dependent deamination of GMP to IMP. It functions in the conversion of nucleobase, nucleoside and nucleotide derivatives of G to A nucleotides, and in maintaining the intracellular balance of A and G nucleotides.</text>
</comment>
<accession>A0A0G3BM94</accession>
<dbReference type="KEGG" id="pbh:AAW51_3868"/>
<dbReference type="NCBIfam" id="NF003966">
    <property type="entry name" value="PRK05458.1"/>
    <property type="match status" value="1"/>
</dbReference>
<dbReference type="AlphaFoldDB" id="A0A0G3BM94"/>
<keyword evidence="2 5" id="KW-0560">Oxidoreductase</keyword>
<proteinExistence type="inferred from homology"/>
<dbReference type="OrthoDB" id="9805398at2"/>
<name>A0A0G3BM94_9BURK</name>
<sequence>MEIFDYDNVLLLPRKCRVESRAECDTSVEFGGRRFKLPVVPANMKTVVDERITETLAANGYFYVMHRFDLDNVAYAKRMRELGLYVSISSGVKAADHDVIDRLAAEGVGADYITIDIAHGHADSVQRMIGHIKHKLPQAFVIAGNVGTPEAVIDLENWGADATKVGIGPGKVCITRLKTGFGTGGWQLSALKWCARVATKPIIADGGIREHGDIAKSVRFGATLVMIGSLFAGHEESPGRTVEVDGKLYKEYYGSASDFNKGEYKHVEGKRILEPVKGPLAGTLREMQEDLQSSISYAGGRYLADIRKVNYVILGGDNAGEHLLM</sequence>
<evidence type="ECO:0000256" key="4">
    <source>
        <dbReference type="ARBA" id="ARBA00048616"/>
    </source>
</evidence>
<dbReference type="PIRSF" id="PIRSF036500">
    <property type="entry name" value="GMP_red_Firmic"/>
    <property type="match status" value="1"/>
</dbReference>
<dbReference type="Gene3D" id="3.20.20.70">
    <property type="entry name" value="Aldolase class I"/>
    <property type="match status" value="1"/>
</dbReference>
<evidence type="ECO:0000313" key="7">
    <source>
        <dbReference type="EMBL" id="AKJ30559.1"/>
    </source>
</evidence>
<evidence type="ECO:0000259" key="6">
    <source>
        <dbReference type="Pfam" id="PF00478"/>
    </source>
</evidence>
<evidence type="ECO:0000313" key="8">
    <source>
        <dbReference type="Proteomes" id="UP000035352"/>
    </source>
</evidence>
<evidence type="ECO:0000256" key="1">
    <source>
        <dbReference type="ARBA" id="ARBA00022857"/>
    </source>
</evidence>
<dbReference type="GO" id="GO:0006163">
    <property type="term" value="P:purine nucleotide metabolic process"/>
    <property type="evidence" value="ECO:0007669"/>
    <property type="project" value="UniProtKB-UniRule"/>
</dbReference>
<feature type="domain" description="IMP dehydrogenase/GMP reductase" evidence="6">
    <location>
        <begin position="5"/>
        <end position="309"/>
    </location>
</feature>
<dbReference type="GO" id="GO:0003920">
    <property type="term" value="F:GMP reductase activity"/>
    <property type="evidence" value="ECO:0007669"/>
    <property type="project" value="UniProtKB-UniRule"/>
</dbReference>
<reference evidence="7 8" key="1">
    <citation type="submission" date="2015-05" db="EMBL/GenBank/DDBJ databases">
        <authorList>
            <person name="Tang B."/>
            <person name="Yu Y."/>
        </authorList>
    </citation>
    <scope>NUCLEOTIDE SEQUENCE [LARGE SCALE GENOMIC DNA]</scope>
    <source>
        <strain evidence="7 8">DSM 7029</strain>
    </source>
</reference>
<dbReference type="GO" id="GO:0005829">
    <property type="term" value="C:cytosol"/>
    <property type="evidence" value="ECO:0007669"/>
    <property type="project" value="TreeGrafter"/>
</dbReference>
<dbReference type="InterPro" id="IPR005994">
    <property type="entry name" value="GuaC_type_2"/>
</dbReference>
<dbReference type="STRING" id="413882.AAW51_3868"/>
<gene>
    <name evidence="5" type="primary">guaC</name>
    <name evidence="7" type="ORF">AAW51_3868</name>
</gene>
<feature type="active site" description="Thioimidate intermediate" evidence="5">
    <location>
        <position position="173"/>
    </location>
</feature>
<dbReference type="GO" id="GO:1902560">
    <property type="term" value="C:GMP reductase complex"/>
    <property type="evidence" value="ECO:0007669"/>
    <property type="project" value="InterPro"/>
</dbReference>
<dbReference type="NCBIfam" id="TIGR01306">
    <property type="entry name" value="GMP_reduct_2"/>
    <property type="match status" value="1"/>
</dbReference>
<dbReference type="InterPro" id="IPR013785">
    <property type="entry name" value="Aldolase_TIM"/>
</dbReference>
<dbReference type="HAMAP" id="MF_01511">
    <property type="entry name" value="GMP_reduct_type2"/>
    <property type="match status" value="1"/>
</dbReference>
<evidence type="ECO:0000256" key="5">
    <source>
        <dbReference type="HAMAP-Rule" id="MF_01511"/>
    </source>
</evidence>
<dbReference type="Pfam" id="PF00478">
    <property type="entry name" value="IMPDH"/>
    <property type="match status" value="1"/>
</dbReference>
<comment type="catalytic activity">
    <reaction evidence="4 5">
        <text>IMP + NH4(+) + NADP(+) = GMP + NADPH + 2 H(+)</text>
        <dbReference type="Rhea" id="RHEA:17185"/>
        <dbReference type="ChEBI" id="CHEBI:15378"/>
        <dbReference type="ChEBI" id="CHEBI:28938"/>
        <dbReference type="ChEBI" id="CHEBI:57783"/>
        <dbReference type="ChEBI" id="CHEBI:58053"/>
        <dbReference type="ChEBI" id="CHEBI:58115"/>
        <dbReference type="ChEBI" id="CHEBI:58349"/>
        <dbReference type="EC" id="1.7.1.7"/>
    </reaction>
</comment>
<dbReference type="SMART" id="SM01240">
    <property type="entry name" value="IMPDH"/>
    <property type="match status" value="1"/>
</dbReference>
<dbReference type="InterPro" id="IPR015875">
    <property type="entry name" value="IMP_DH/GMP_Rdtase_CS"/>
</dbReference>
<feature type="binding site" evidence="5">
    <location>
        <begin position="202"/>
        <end position="225"/>
    </location>
    <ligand>
        <name>NADP(+)</name>
        <dbReference type="ChEBI" id="CHEBI:58349"/>
    </ligand>
</feature>
<comment type="similarity">
    <text evidence="5">Belongs to the IMPDH/GMPR family. GuaC type 2 subfamily.</text>
</comment>
<dbReference type="EMBL" id="CP011371">
    <property type="protein sequence ID" value="AKJ30559.1"/>
    <property type="molecule type" value="Genomic_DNA"/>
</dbReference>
<dbReference type="CDD" id="cd00381">
    <property type="entry name" value="IMPDH"/>
    <property type="match status" value="1"/>
</dbReference>